<dbReference type="GO" id="GO:0003700">
    <property type="term" value="F:DNA-binding transcription factor activity"/>
    <property type="evidence" value="ECO:0007669"/>
    <property type="project" value="TreeGrafter"/>
</dbReference>
<dbReference type="PROSITE" id="PS50977">
    <property type="entry name" value="HTH_TETR_2"/>
    <property type="match status" value="1"/>
</dbReference>
<feature type="DNA-binding region" description="H-T-H motif" evidence="5">
    <location>
        <begin position="31"/>
        <end position="50"/>
    </location>
</feature>
<keyword evidence="3 5" id="KW-0238">DNA-binding</keyword>
<gene>
    <name evidence="7" type="ORF">EI42_03203</name>
</gene>
<dbReference type="AlphaFoldDB" id="A0A326UJ38"/>
<evidence type="ECO:0000313" key="8">
    <source>
        <dbReference type="Proteomes" id="UP000248806"/>
    </source>
</evidence>
<dbReference type="Proteomes" id="UP000248806">
    <property type="component" value="Unassembled WGS sequence"/>
</dbReference>
<dbReference type="Pfam" id="PF13977">
    <property type="entry name" value="TetR_C_6"/>
    <property type="match status" value="1"/>
</dbReference>
<name>A0A326UJ38_THEHA</name>
<dbReference type="InterPro" id="IPR039538">
    <property type="entry name" value="BetI_C"/>
</dbReference>
<proteinExistence type="predicted"/>
<dbReference type="EMBL" id="QKUF01000010">
    <property type="protein sequence ID" value="PZW28449.1"/>
    <property type="molecule type" value="Genomic_DNA"/>
</dbReference>
<dbReference type="PANTHER" id="PTHR30055">
    <property type="entry name" value="HTH-TYPE TRANSCRIPTIONAL REGULATOR RUTR"/>
    <property type="match status" value="1"/>
</dbReference>
<sequence length="199" mass="23119">MPRSTTSEERRQQILQTAATLFAQKGIHETSMDDIVQATGLSKGSLYWYFHNREDLLLTLLQLFLDQELQLLQSVQEQEGPASERLYSMLERYIQQLAQAAHLLPVTLDFYAMATRQEKIRHFFQSYYQRFRLLVKEILQQGLVREEFLPFDPDEISIALIALLEGTTLLGIIEPEHIQLEKHALPACRFLLESLKKPS</sequence>
<keyword evidence="4" id="KW-0804">Transcription</keyword>
<reference evidence="7 8" key="1">
    <citation type="submission" date="2018-06" db="EMBL/GenBank/DDBJ databases">
        <title>Genomic Encyclopedia of Archaeal and Bacterial Type Strains, Phase II (KMG-II): from individual species to whole genera.</title>
        <authorList>
            <person name="Goeker M."/>
        </authorList>
    </citation>
    <scope>NUCLEOTIDE SEQUENCE [LARGE SCALE GENOMIC DNA]</scope>
    <source>
        <strain evidence="7 8">ATCC BAA-1881</strain>
    </source>
</reference>
<evidence type="ECO:0000256" key="5">
    <source>
        <dbReference type="PROSITE-ProRule" id="PRU00335"/>
    </source>
</evidence>
<organism evidence="7 8">
    <name type="scientific">Thermosporothrix hazakensis</name>
    <dbReference type="NCBI Taxonomy" id="644383"/>
    <lineage>
        <taxon>Bacteria</taxon>
        <taxon>Bacillati</taxon>
        <taxon>Chloroflexota</taxon>
        <taxon>Ktedonobacteria</taxon>
        <taxon>Ktedonobacterales</taxon>
        <taxon>Thermosporotrichaceae</taxon>
        <taxon>Thermosporothrix</taxon>
    </lineage>
</organism>
<dbReference type="GO" id="GO:0000976">
    <property type="term" value="F:transcription cis-regulatory region binding"/>
    <property type="evidence" value="ECO:0007669"/>
    <property type="project" value="TreeGrafter"/>
</dbReference>
<accession>A0A326UJ38</accession>
<dbReference type="InterPro" id="IPR001647">
    <property type="entry name" value="HTH_TetR"/>
</dbReference>
<dbReference type="Gene3D" id="1.10.357.10">
    <property type="entry name" value="Tetracycline Repressor, domain 2"/>
    <property type="match status" value="1"/>
</dbReference>
<dbReference type="Gene3D" id="1.10.10.60">
    <property type="entry name" value="Homeodomain-like"/>
    <property type="match status" value="1"/>
</dbReference>
<dbReference type="PANTHER" id="PTHR30055:SF228">
    <property type="entry name" value="TRANSCRIPTIONAL REGULATOR-RELATED"/>
    <property type="match status" value="1"/>
</dbReference>
<dbReference type="InterPro" id="IPR050109">
    <property type="entry name" value="HTH-type_TetR-like_transc_reg"/>
</dbReference>
<evidence type="ECO:0000256" key="4">
    <source>
        <dbReference type="ARBA" id="ARBA00023163"/>
    </source>
</evidence>
<dbReference type="Pfam" id="PF00440">
    <property type="entry name" value="TetR_N"/>
    <property type="match status" value="1"/>
</dbReference>
<dbReference type="PRINTS" id="PR00455">
    <property type="entry name" value="HTHTETR"/>
</dbReference>
<dbReference type="InterPro" id="IPR009057">
    <property type="entry name" value="Homeodomain-like_sf"/>
</dbReference>
<dbReference type="SUPFAM" id="SSF48498">
    <property type="entry name" value="Tetracyclin repressor-like, C-terminal domain"/>
    <property type="match status" value="1"/>
</dbReference>
<protein>
    <submittedName>
        <fullName evidence="7">TetR family transcriptional regulator</fullName>
    </submittedName>
</protein>
<keyword evidence="2" id="KW-0805">Transcription regulation</keyword>
<evidence type="ECO:0000259" key="6">
    <source>
        <dbReference type="PROSITE" id="PS50977"/>
    </source>
</evidence>
<comment type="caution">
    <text evidence="7">The sequence shown here is derived from an EMBL/GenBank/DDBJ whole genome shotgun (WGS) entry which is preliminary data.</text>
</comment>
<evidence type="ECO:0000256" key="3">
    <source>
        <dbReference type="ARBA" id="ARBA00023125"/>
    </source>
</evidence>
<keyword evidence="1" id="KW-0678">Repressor</keyword>
<dbReference type="RefSeq" id="WP_170142668.1">
    <property type="nucleotide sequence ID" value="NZ_BIFX01000001.1"/>
</dbReference>
<evidence type="ECO:0000313" key="7">
    <source>
        <dbReference type="EMBL" id="PZW28449.1"/>
    </source>
</evidence>
<evidence type="ECO:0000256" key="1">
    <source>
        <dbReference type="ARBA" id="ARBA00022491"/>
    </source>
</evidence>
<dbReference type="SUPFAM" id="SSF46689">
    <property type="entry name" value="Homeodomain-like"/>
    <property type="match status" value="1"/>
</dbReference>
<dbReference type="InterPro" id="IPR036271">
    <property type="entry name" value="Tet_transcr_reg_TetR-rel_C_sf"/>
</dbReference>
<keyword evidence="8" id="KW-1185">Reference proteome</keyword>
<evidence type="ECO:0000256" key="2">
    <source>
        <dbReference type="ARBA" id="ARBA00023015"/>
    </source>
</evidence>
<feature type="domain" description="HTH tetR-type" evidence="6">
    <location>
        <begin position="8"/>
        <end position="68"/>
    </location>
</feature>